<dbReference type="EMBL" id="FNUG01000001">
    <property type="protein sequence ID" value="SEE31687.1"/>
    <property type="molecule type" value="Genomic_DNA"/>
</dbReference>
<evidence type="ECO:0000313" key="2">
    <source>
        <dbReference type="EMBL" id="SEE31687.1"/>
    </source>
</evidence>
<feature type="transmembrane region" description="Helical" evidence="1">
    <location>
        <begin position="54"/>
        <end position="76"/>
    </location>
</feature>
<reference evidence="2 3" key="1">
    <citation type="submission" date="2016-10" db="EMBL/GenBank/DDBJ databases">
        <authorList>
            <person name="de Groot N.N."/>
        </authorList>
    </citation>
    <scope>NUCLEOTIDE SEQUENCE [LARGE SCALE GENOMIC DNA]</scope>
    <source>
        <strain evidence="2 3">DSM 23553</strain>
    </source>
</reference>
<gene>
    <name evidence="2" type="ORF">SAMN04488034_101251</name>
</gene>
<organism evidence="2 3">
    <name type="scientific">Salinimicrobium catena</name>
    <dbReference type="NCBI Taxonomy" id="390640"/>
    <lineage>
        <taxon>Bacteria</taxon>
        <taxon>Pseudomonadati</taxon>
        <taxon>Bacteroidota</taxon>
        <taxon>Flavobacteriia</taxon>
        <taxon>Flavobacteriales</taxon>
        <taxon>Flavobacteriaceae</taxon>
        <taxon>Salinimicrobium</taxon>
    </lineage>
</organism>
<dbReference type="Proteomes" id="UP000199448">
    <property type="component" value="Unassembled WGS sequence"/>
</dbReference>
<keyword evidence="1" id="KW-0472">Membrane</keyword>
<evidence type="ECO:0000256" key="1">
    <source>
        <dbReference type="SAM" id="Phobius"/>
    </source>
</evidence>
<feature type="transmembrane region" description="Helical" evidence="1">
    <location>
        <begin position="111"/>
        <end position="135"/>
    </location>
</feature>
<protein>
    <submittedName>
        <fullName evidence="2">Uncharacterized protein</fullName>
    </submittedName>
</protein>
<accession>A0A1H5HUM7</accession>
<dbReference type="RefSeq" id="WP_093110947.1">
    <property type="nucleotide sequence ID" value="NZ_FNGG01000001.1"/>
</dbReference>
<name>A0A1H5HUM7_9FLAO</name>
<keyword evidence="1" id="KW-1133">Transmembrane helix</keyword>
<sequence>MLPEVRLPTEDEYIIYLYRFYFTTGLGHTIISIFIFLDLLGLSEFDYNNFYETSYVILVFSIVYGFIPFLFFLPFLVKLARYSRKNKWLSLPIVVWVSQFLFANLSPYSQFFIGLAVLCFVSYGLTGMAAGIHGIKKIRAYEKLTLKRK</sequence>
<evidence type="ECO:0000313" key="3">
    <source>
        <dbReference type="Proteomes" id="UP000199448"/>
    </source>
</evidence>
<dbReference type="STRING" id="390640.SAMN04488034_101251"/>
<feature type="transmembrane region" description="Helical" evidence="1">
    <location>
        <begin position="88"/>
        <end position="105"/>
    </location>
</feature>
<dbReference type="AlphaFoldDB" id="A0A1H5HUM7"/>
<keyword evidence="3" id="KW-1185">Reference proteome</keyword>
<feature type="transmembrane region" description="Helical" evidence="1">
    <location>
        <begin position="20"/>
        <end position="42"/>
    </location>
</feature>
<keyword evidence="1" id="KW-0812">Transmembrane</keyword>
<proteinExistence type="predicted"/>